<feature type="transmembrane region" description="Helical" evidence="1">
    <location>
        <begin position="172"/>
        <end position="194"/>
    </location>
</feature>
<proteinExistence type="predicted"/>
<organism evidence="2 3">
    <name type="scientific">Saccharopolyspora griseoalba</name>
    <dbReference type="NCBI Taxonomy" id="1431848"/>
    <lineage>
        <taxon>Bacteria</taxon>
        <taxon>Bacillati</taxon>
        <taxon>Actinomycetota</taxon>
        <taxon>Actinomycetes</taxon>
        <taxon>Pseudonocardiales</taxon>
        <taxon>Pseudonocardiaceae</taxon>
        <taxon>Saccharopolyspora</taxon>
    </lineage>
</organism>
<name>A0ABW2LNY9_9PSEU</name>
<dbReference type="Proteomes" id="UP001596504">
    <property type="component" value="Unassembled WGS sequence"/>
</dbReference>
<feature type="transmembrane region" description="Helical" evidence="1">
    <location>
        <begin position="79"/>
        <end position="99"/>
    </location>
</feature>
<gene>
    <name evidence="2" type="ORF">ACFQRI_22655</name>
</gene>
<feature type="transmembrane region" description="Helical" evidence="1">
    <location>
        <begin position="350"/>
        <end position="369"/>
    </location>
</feature>
<dbReference type="EMBL" id="JBHTCJ010000014">
    <property type="protein sequence ID" value="MFC7344219.1"/>
    <property type="molecule type" value="Genomic_DNA"/>
</dbReference>
<feature type="transmembrane region" description="Helical" evidence="1">
    <location>
        <begin position="21"/>
        <end position="39"/>
    </location>
</feature>
<dbReference type="RefSeq" id="WP_380671805.1">
    <property type="nucleotide sequence ID" value="NZ_JBHTCJ010000014.1"/>
</dbReference>
<feature type="transmembrane region" description="Helical" evidence="1">
    <location>
        <begin position="234"/>
        <end position="258"/>
    </location>
</feature>
<comment type="caution">
    <text evidence="2">The sequence shown here is derived from an EMBL/GenBank/DDBJ whole genome shotgun (WGS) entry which is preliminary data.</text>
</comment>
<feature type="transmembrane region" description="Helical" evidence="1">
    <location>
        <begin position="411"/>
        <end position="435"/>
    </location>
</feature>
<feature type="transmembrane region" description="Helical" evidence="1">
    <location>
        <begin position="325"/>
        <end position="343"/>
    </location>
</feature>
<keyword evidence="3" id="KW-1185">Reference proteome</keyword>
<evidence type="ECO:0000313" key="3">
    <source>
        <dbReference type="Proteomes" id="UP001596504"/>
    </source>
</evidence>
<protein>
    <submittedName>
        <fullName evidence="2">DUF3100 domain-containing protein</fullName>
    </submittedName>
</protein>
<evidence type="ECO:0000256" key="1">
    <source>
        <dbReference type="SAM" id="Phobius"/>
    </source>
</evidence>
<dbReference type="Pfam" id="PF11299">
    <property type="entry name" value="DUF3100"/>
    <property type="match status" value="1"/>
</dbReference>
<keyword evidence="1" id="KW-0812">Transmembrane</keyword>
<accession>A0ABW2LNY9</accession>
<keyword evidence="1" id="KW-1133">Transmembrane helix</keyword>
<dbReference type="InterPro" id="IPR021450">
    <property type="entry name" value="DUF3100"/>
</dbReference>
<evidence type="ECO:0000313" key="2">
    <source>
        <dbReference type="EMBL" id="MFC7344219.1"/>
    </source>
</evidence>
<feature type="transmembrane region" description="Helical" evidence="1">
    <location>
        <begin position="381"/>
        <end position="399"/>
    </location>
</feature>
<keyword evidence="1" id="KW-0472">Membrane</keyword>
<reference evidence="3" key="1">
    <citation type="journal article" date="2019" name="Int. J. Syst. Evol. Microbiol.">
        <title>The Global Catalogue of Microorganisms (GCM) 10K type strain sequencing project: providing services to taxonomists for standard genome sequencing and annotation.</title>
        <authorList>
            <consortium name="The Broad Institute Genomics Platform"/>
            <consortium name="The Broad Institute Genome Sequencing Center for Infectious Disease"/>
            <person name="Wu L."/>
            <person name="Ma J."/>
        </authorList>
    </citation>
    <scope>NUCLEOTIDE SEQUENCE [LARGE SCALE GENOMIC DNA]</scope>
    <source>
        <strain evidence="3">WLHS5</strain>
    </source>
</reference>
<feature type="transmembrane region" description="Helical" evidence="1">
    <location>
        <begin position="119"/>
        <end position="137"/>
    </location>
</feature>
<sequence>MNTTATDVSRSDGRRRAFRDHLVLLGIAAALTIVAELIGAHEFSVGIGTLSLFPLIWGILLGGAVGLQKVKPLPAAAQRTASLAVQVGVLLLASRLAFVVGENLSVLAEVGPALLLQELGNLFTIFIGLPVAILFGLRRSAVGATFSICREGAFVIVGERFGAESDERRGVLAMYVFGTVLGALYVSLLASMLAGTGWFNPLALAMGAGVGSGSVMAASSASIAAQYPEAADQVLTLAAVSNLLSSALGLYVGVYIALPLADKLYRMITRDKSTAKPRTGGPVADDSAEVADSGSGAPASSWTILVLVAVAMLVSVWTFDGGPSAQVLPGLLVIVALTAVSLIAKQKLGISSLVVAMTLGMLLATPWSPVSGPLLAVVEPVNFLPLTTPILVFAGLGLAKDAHVLRKIGLRIVPIGLLVYGATFVASAVIAHVALSLG</sequence>
<feature type="transmembrane region" description="Helical" evidence="1">
    <location>
        <begin position="45"/>
        <end position="67"/>
    </location>
</feature>